<dbReference type="Proteomes" id="UP000762676">
    <property type="component" value="Unassembled WGS sequence"/>
</dbReference>
<dbReference type="AlphaFoldDB" id="A0AAV4GH85"/>
<organism evidence="3 4">
    <name type="scientific">Elysia marginata</name>
    <dbReference type="NCBI Taxonomy" id="1093978"/>
    <lineage>
        <taxon>Eukaryota</taxon>
        <taxon>Metazoa</taxon>
        <taxon>Spiralia</taxon>
        <taxon>Lophotrochozoa</taxon>
        <taxon>Mollusca</taxon>
        <taxon>Gastropoda</taxon>
        <taxon>Heterobranchia</taxon>
        <taxon>Euthyneura</taxon>
        <taxon>Panpulmonata</taxon>
        <taxon>Sacoglossa</taxon>
        <taxon>Placobranchoidea</taxon>
        <taxon>Plakobranchidae</taxon>
        <taxon>Elysia</taxon>
    </lineage>
</organism>
<dbReference type="GO" id="GO:0016151">
    <property type="term" value="F:nickel cation binding"/>
    <property type="evidence" value="ECO:0007669"/>
    <property type="project" value="InterPro"/>
</dbReference>
<comment type="similarity">
    <text evidence="1">Belongs to the UreD family.</text>
</comment>
<reference evidence="3 4" key="1">
    <citation type="journal article" date="2021" name="Elife">
        <title>Chloroplast acquisition without the gene transfer in kleptoplastic sea slugs, Plakobranchus ocellatus.</title>
        <authorList>
            <person name="Maeda T."/>
            <person name="Takahashi S."/>
            <person name="Yoshida T."/>
            <person name="Shimamura S."/>
            <person name="Takaki Y."/>
            <person name="Nagai Y."/>
            <person name="Toyoda A."/>
            <person name="Suzuki Y."/>
            <person name="Arimoto A."/>
            <person name="Ishii H."/>
            <person name="Satoh N."/>
            <person name="Nishiyama T."/>
            <person name="Hasebe M."/>
            <person name="Maruyama T."/>
            <person name="Minagawa J."/>
            <person name="Obokata J."/>
            <person name="Shigenobu S."/>
        </authorList>
    </citation>
    <scope>NUCLEOTIDE SEQUENCE [LARGE SCALE GENOMIC DNA]</scope>
</reference>
<keyword evidence="4" id="KW-1185">Reference proteome</keyword>
<dbReference type="EMBL" id="BMAT01008385">
    <property type="protein sequence ID" value="GFR83735.1"/>
    <property type="molecule type" value="Genomic_DNA"/>
</dbReference>
<name>A0AAV4GH85_9GAST</name>
<dbReference type="Pfam" id="PF01774">
    <property type="entry name" value="UreD"/>
    <property type="match status" value="1"/>
</dbReference>
<evidence type="ECO:0000256" key="1">
    <source>
        <dbReference type="ARBA" id="ARBA00007177"/>
    </source>
</evidence>
<dbReference type="PANTHER" id="PTHR33643">
    <property type="entry name" value="UREASE ACCESSORY PROTEIN D"/>
    <property type="match status" value="1"/>
</dbReference>
<dbReference type="InterPro" id="IPR002669">
    <property type="entry name" value="UreD"/>
</dbReference>
<protein>
    <submittedName>
        <fullName evidence="3">Urease accessory protein</fullName>
    </submittedName>
</protein>
<keyword evidence="2" id="KW-0143">Chaperone</keyword>
<evidence type="ECO:0000313" key="4">
    <source>
        <dbReference type="Proteomes" id="UP000762676"/>
    </source>
</evidence>
<evidence type="ECO:0000256" key="2">
    <source>
        <dbReference type="ARBA" id="ARBA00023186"/>
    </source>
</evidence>
<accession>A0AAV4GH85</accession>
<dbReference type="PANTHER" id="PTHR33643:SF1">
    <property type="entry name" value="UREASE ACCESSORY PROTEIN D"/>
    <property type="match status" value="1"/>
</dbReference>
<sequence length="280" mass="31001">MKQPGRGFGHVIIEALRDKPRPDADGFLTAEVVSLSHSYPFRFMIPEDCTDSPCRWIYPVAFGGGLVGGDAIEATVVVGDDCAAVVTTQESTKVYHCHHCGATNQRLLYTVGDQALLCVLPDPVVCFKGANFQQTQVVEMSPNSNLVFLDWMLSGRTALSESWSFQRYLNHVEMRVLGEVVLRELTDLEDSPYKSVADGMMNFQVSGMCIVLGDRVSFLSEALLDKYSRKKDLGERSSPDVVVSVSRVSYTVQGQTICGCYLRFLGATTQKVRLYIEKCV</sequence>
<proteinExistence type="inferred from homology"/>
<gene>
    <name evidence="3" type="ORF">ElyMa_004131800</name>
</gene>
<dbReference type="HAMAP" id="MF_01384">
    <property type="entry name" value="UreD"/>
    <property type="match status" value="1"/>
</dbReference>
<comment type="caution">
    <text evidence="3">The sequence shown here is derived from an EMBL/GenBank/DDBJ whole genome shotgun (WGS) entry which is preliminary data.</text>
</comment>
<evidence type="ECO:0000313" key="3">
    <source>
        <dbReference type="EMBL" id="GFR83735.1"/>
    </source>
</evidence>